<geneLocation type="plasmid" evidence="1 2">
    <name>unnamed1</name>
</geneLocation>
<dbReference type="Proteomes" id="UP000078465">
    <property type="component" value="Plasmid unnamed1"/>
</dbReference>
<reference evidence="1" key="1">
    <citation type="submission" date="2024-10" db="EMBL/GenBank/DDBJ databases">
        <title>Strain of Rhizobium-related bacteria isolated fromm roots of Vavilovia formosa.</title>
        <authorList>
            <person name="Kimeklis A."/>
            <person name="Afonin A."/>
        </authorList>
    </citation>
    <scope>NUCLEOTIDE SEQUENCE</scope>
    <source>
        <strain evidence="1">Vaf-46</strain>
    </source>
</reference>
<sequence length="150" mass="15877">MTRIEPSANETNGADAGAADKNKQAAGVETPSRILIVEDEYLIALELENRLRDAGFDVIGIAATASEAMSIAAAGSPALAIMDIRLADRTDGIQAAVELYATLGVRSIFASAHADPETRKRAAAASPIGWLQKPYLADALIKLVRQFLNE</sequence>
<dbReference type="EMBL" id="CP171854">
    <property type="protein sequence ID" value="XKM43619.1"/>
    <property type="molecule type" value="Genomic_DNA"/>
</dbReference>
<organism evidence="1 2">
    <name type="scientific">Rhizobium ruizarguesonis</name>
    <dbReference type="NCBI Taxonomy" id="2081791"/>
    <lineage>
        <taxon>Bacteria</taxon>
        <taxon>Pseudomonadati</taxon>
        <taxon>Pseudomonadota</taxon>
        <taxon>Alphaproteobacteria</taxon>
        <taxon>Hyphomicrobiales</taxon>
        <taxon>Rhizobiaceae</taxon>
        <taxon>Rhizobium/Agrobacterium group</taxon>
        <taxon>Rhizobium</taxon>
    </lineage>
</organism>
<proteinExistence type="predicted"/>
<name>A0ACD5EX29_9HYPH</name>
<evidence type="ECO:0000313" key="1">
    <source>
        <dbReference type="EMBL" id="XKM43619.1"/>
    </source>
</evidence>
<accession>A0ACD5EX29</accession>
<protein>
    <submittedName>
        <fullName evidence="1">Response regulator</fullName>
    </submittedName>
</protein>
<gene>
    <name evidence="1" type="ORF">A4U53_039415</name>
</gene>
<keyword evidence="1" id="KW-0614">Plasmid</keyword>
<evidence type="ECO:0000313" key="2">
    <source>
        <dbReference type="Proteomes" id="UP000078465"/>
    </source>
</evidence>